<sequence>MVILFTIRSIFFSRIAATHNFFRLNSFSLNILPFCSALSLLEKHVHFSTCYLLASFYVNHVVSSKCCIVDNTISPLATT</sequence>
<dbReference type="EMBL" id="GGFK01014091">
    <property type="protein sequence ID" value="MBW47412.1"/>
    <property type="molecule type" value="Transcribed_RNA"/>
</dbReference>
<protein>
    <submittedName>
        <fullName evidence="1">Putative secreted protein</fullName>
    </submittedName>
</protein>
<reference evidence="1" key="1">
    <citation type="submission" date="2018-01" db="EMBL/GenBank/DDBJ databases">
        <title>An insight into the sialome of Amazonian anophelines.</title>
        <authorList>
            <person name="Ribeiro J.M."/>
            <person name="Scarpassa V."/>
            <person name="Calvo E."/>
        </authorList>
    </citation>
    <scope>NUCLEOTIDE SEQUENCE</scope>
    <source>
        <tissue evidence="1">Salivary glands</tissue>
    </source>
</reference>
<proteinExistence type="predicted"/>
<name>A0A2M4B362_9DIPT</name>
<evidence type="ECO:0000313" key="1">
    <source>
        <dbReference type="EMBL" id="MBW47412.1"/>
    </source>
</evidence>
<accession>A0A2M4B362</accession>
<dbReference type="AlphaFoldDB" id="A0A2M4B362"/>
<organism evidence="1">
    <name type="scientific">Anopheles triannulatus</name>
    <dbReference type="NCBI Taxonomy" id="58253"/>
    <lineage>
        <taxon>Eukaryota</taxon>
        <taxon>Metazoa</taxon>
        <taxon>Ecdysozoa</taxon>
        <taxon>Arthropoda</taxon>
        <taxon>Hexapoda</taxon>
        <taxon>Insecta</taxon>
        <taxon>Pterygota</taxon>
        <taxon>Neoptera</taxon>
        <taxon>Endopterygota</taxon>
        <taxon>Diptera</taxon>
        <taxon>Nematocera</taxon>
        <taxon>Culicoidea</taxon>
        <taxon>Culicidae</taxon>
        <taxon>Anophelinae</taxon>
        <taxon>Anopheles</taxon>
    </lineage>
</organism>